<dbReference type="Proteomes" id="UP000324022">
    <property type="component" value="Unassembled WGS sequence"/>
</dbReference>
<evidence type="ECO:0000313" key="1">
    <source>
        <dbReference type="EMBL" id="SPO28390.1"/>
    </source>
</evidence>
<dbReference type="AlphaFoldDB" id="A0A5C3EDV5"/>
<organism evidence="1 2">
    <name type="scientific">Ustilago trichophora</name>
    <dbReference type="NCBI Taxonomy" id="86804"/>
    <lineage>
        <taxon>Eukaryota</taxon>
        <taxon>Fungi</taxon>
        <taxon>Dikarya</taxon>
        <taxon>Basidiomycota</taxon>
        <taxon>Ustilaginomycotina</taxon>
        <taxon>Ustilaginomycetes</taxon>
        <taxon>Ustilaginales</taxon>
        <taxon>Ustilaginaceae</taxon>
        <taxon>Ustilago</taxon>
    </lineage>
</organism>
<name>A0A5C3EDV5_9BASI</name>
<accession>A0A5C3EDV5</accession>
<dbReference type="OrthoDB" id="3363286at2759"/>
<dbReference type="EMBL" id="OOIN01000022">
    <property type="protein sequence ID" value="SPO28390.1"/>
    <property type="molecule type" value="Genomic_DNA"/>
</dbReference>
<protein>
    <submittedName>
        <fullName evidence="1">Uncharacterized protein</fullName>
    </submittedName>
</protein>
<evidence type="ECO:0000313" key="2">
    <source>
        <dbReference type="Proteomes" id="UP000324022"/>
    </source>
</evidence>
<gene>
    <name evidence="1" type="ORF">UTRI_04787</name>
</gene>
<reference evidence="1 2" key="1">
    <citation type="submission" date="2018-03" db="EMBL/GenBank/DDBJ databases">
        <authorList>
            <person name="Guldener U."/>
        </authorList>
    </citation>
    <scope>NUCLEOTIDE SEQUENCE [LARGE SCALE GENOMIC DNA]</scope>
    <source>
        <strain evidence="1 2">NBRC100155</strain>
    </source>
</reference>
<proteinExistence type="predicted"/>
<keyword evidence="2" id="KW-1185">Reference proteome</keyword>
<sequence>MASRTLVKPLSSAARDHLTQLEKRWNGSIHLNMLSSPLRKCCVTSKVVPSALMVLLKAVALPPATPTAPPSTSTPSSDPLSNKKLAQAGEGIVMLPDKLLHPKFVPPKLGKGIWVTLDSRIYSHLAKRGSWKISNPRAALLEGMEELIWLQLGERVVQECQLLVDRFGDKKRLDLISSCNPTAERVGYTIRLPTQQQGQGKQEESLSANPIFSPEFKDQRQKERFITAIHLLASIGNQSEQPSLNPKYGVKQSNITLPLGIALYRLHLWTHSLTTTVDDGKKQQSKA</sequence>